<proteinExistence type="predicted"/>
<protein>
    <recommendedName>
        <fullName evidence="5">Mucin TcMUCII</fullName>
    </recommendedName>
</protein>
<dbReference type="AlphaFoldDB" id="A0A1X0NH91"/>
<feature type="compositionally biased region" description="Polar residues" evidence="1">
    <location>
        <begin position="167"/>
        <end position="191"/>
    </location>
</feature>
<evidence type="ECO:0000313" key="4">
    <source>
        <dbReference type="Proteomes" id="UP000192257"/>
    </source>
</evidence>
<reference evidence="3 4" key="1">
    <citation type="submission" date="2017-03" db="EMBL/GenBank/DDBJ databases">
        <title>An alternative strategy for trypanosome survival in the mammalian bloodstream revealed through genome and transcriptome analysis of the ubiquitous bovine parasite Trypanosoma (Megatrypanum) theileri.</title>
        <authorList>
            <person name="Kelly S."/>
            <person name="Ivens A."/>
            <person name="Mott A."/>
            <person name="O'Neill E."/>
            <person name="Emms D."/>
            <person name="Macleod O."/>
            <person name="Voorheis P."/>
            <person name="Matthews J."/>
            <person name="Matthews K."/>
            <person name="Carrington M."/>
        </authorList>
    </citation>
    <scope>NUCLEOTIDE SEQUENCE [LARGE SCALE GENOMIC DNA]</scope>
    <source>
        <strain evidence="3">Edinburgh</strain>
    </source>
</reference>
<keyword evidence="2" id="KW-0732">Signal</keyword>
<dbReference type="GeneID" id="39990356"/>
<dbReference type="RefSeq" id="XP_028878141.1">
    <property type="nucleotide sequence ID" value="XM_029030576.1"/>
</dbReference>
<dbReference type="Proteomes" id="UP000192257">
    <property type="component" value="Unassembled WGS sequence"/>
</dbReference>
<keyword evidence="4" id="KW-1185">Reference proteome</keyword>
<evidence type="ECO:0000313" key="3">
    <source>
        <dbReference type="EMBL" id="ORC84075.1"/>
    </source>
</evidence>
<accession>A0A1X0NH91</accession>
<evidence type="ECO:0000256" key="2">
    <source>
        <dbReference type="SAM" id="SignalP"/>
    </source>
</evidence>
<gene>
    <name evidence="3" type="ORF">TM35_000501290</name>
</gene>
<feature type="compositionally biased region" description="Polar residues" evidence="1">
    <location>
        <begin position="131"/>
        <end position="158"/>
    </location>
</feature>
<dbReference type="VEuPathDB" id="TriTrypDB:TM35_000501290"/>
<feature type="chain" id="PRO_5013185190" description="Mucin TcMUCII" evidence="2">
    <location>
        <begin position="25"/>
        <end position="273"/>
    </location>
</feature>
<feature type="signal peptide" evidence="2">
    <location>
        <begin position="1"/>
        <end position="24"/>
    </location>
</feature>
<evidence type="ECO:0000256" key="1">
    <source>
        <dbReference type="SAM" id="MobiDB-lite"/>
    </source>
</evidence>
<comment type="caution">
    <text evidence="3">The sequence shown here is derived from an EMBL/GenBank/DDBJ whole genome shotgun (WGS) entry which is preliminary data.</text>
</comment>
<dbReference type="EMBL" id="NBCO01000050">
    <property type="protein sequence ID" value="ORC84075.1"/>
    <property type="molecule type" value="Genomic_DNA"/>
</dbReference>
<name>A0A1X0NH91_9TRYP</name>
<feature type="compositionally biased region" description="Low complexity" evidence="1">
    <location>
        <begin position="204"/>
        <end position="224"/>
    </location>
</feature>
<organism evidence="3 4">
    <name type="scientific">Trypanosoma theileri</name>
    <dbReference type="NCBI Taxonomy" id="67003"/>
    <lineage>
        <taxon>Eukaryota</taxon>
        <taxon>Discoba</taxon>
        <taxon>Euglenozoa</taxon>
        <taxon>Kinetoplastea</taxon>
        <taxon>Metakinetoplastina</taxon>
        <taxon>Trypanosomatida</taxon>
        <taxon>Trypanosomatidae</taxon>
        <taxon>Trypanosoma</taxon>
    </lineage>
</organism>
<sequence length="273" mass="28827">MMMMSRVMCVLAVVLCCPCGYTMAEPASAEKKHRDGDFILGEFPVITKDDSNREIRWRCEKNSFAFINGKNCTELGFVRETAPSPPDVSQPNDSLQPGDPAAKVETGKPVVISQDGRDSDLPPSVPEGSEAQHQSVKGETATSPSTAESQTQGSTPSTKGDAAPQGDQGTPSNTSDNSKPADSNATQQSSPVLDATAVPDSQETNTTTLPSTDNTTTEAPTTTPSPVPNAEINNIASTLQKNRPNVDSSISPVWMRTAAPLLIVAVLFSATVY</sequence>
<evidence type="ECO:0008006" key="5">
    <source>
        <dbReference type="Google" id="ProtNLM"/>
    </source>
</evidence>
<feature type="region of interest" description="Disordered" evidence="1">
    <location>
        <begin position="80"/>
        <end position="230"/>
    </location>
</feature>